<dbReference type="InterPro" id="IPR000086">
    <property type="entry name" value="NUDIX_hydrolase_dom"/>
</dbReference>
<feature type="domain" description="Nudix hydrolase" evidence="4">
    <location>
        <begin position="72"/>
        <end position="200"/>
    </location>
</feature>
<dbReference type="InterPro" id="IPR020476">
    <property type="entry name" value="Nudix_hydrolase"/>
</dbReference>
<comment type="similarity">
    <text evidence="3">Belongs to the Nudix hydrolase family.</text>
</comment>
<dbReference type="GO" id="GO:0016787">
    <property type="term" value="F:hydrolase activity"/>
    <property type="evidence" value="ECO:0007669"/>
    <property type="project" value="UniProtKB-KW"/>
</dbReference>
<name>A0A9D2AZ75_9SPHI</name>
<protein>
    <submittedName>
        <fullName evidence="5">NUDIX domain-containing protein</fullName>
    </submittedName>
</protein>
<keyword evidence="2 3" id="KW-0378">Hydrolase</keyword>
<dbReference type="Pfam" id="PF00293">
    <property type="entry name" value="NUDIX"/>
    <property type="match status" value="1"/>
</dbReference>
<evidence type="ECO:0000313" key="5">
    <source>
        <dbReference type="EMBL" id="HIX55270.1"/>
    </source>
</evidence>
<dbReference type="EMBL" id="DXEZ01000265">
    <property type="protein sequence ID" value="HIX55270.1"/>
    <property type="molecule type" value="Genomic_DNA"/>
</dbReference>
<dbReference type="Proteomes" id="UP000824156">
    <property type="component" value="Unassembled WGS sequence"/>
</dbReference>
<comment type="cofactor">
    <cofactor evidence="1">
        <name>Mg(2+)</name>
        <dbReference type="ChEBI" id="CHEBI:18420"/>
    </cofactor>
</comment>
<evidence type="ECO:0000313" key="6">
    <source>
        <dbReference type="Proteomes" id="UP000824156"/>
    </source>
</evidence>
<dbReference type="InterPro" id="IPR015797">
    <property type="entry name" value="NUDIX_hydrolase-like_dom_sf"/>
</dbReference>
<evidence type="ECO:0000256" key="1">
    <source>
        <dbReference type="ARBA" id="ARBA00001946"/>
    </source>
</evidence>
<dbReference type="Gene3D" id="3.90.79.10">
    <property type="entry name" value="Nucleoside Triphosphate Pyrophosphohydrolase"/>
    <property type="match status" value="1"/>
</dbReference>
<gene>
    <name evidence="5" type="ORF">H9853_09595</name>
</gene>
<sequence>MAQIYKIYMNQSLLIMADCVPKGLKNPQTIGKQDIDVKKLFNKSCKSSQKKVYLMVDKDVKNIFENIISKIKVIKAAGGLVKNGKGEYLWIHRLGKWDLPKGKVEGNEKTREAAVREVEEECGVKVDYSGKKILTTYHTYQMSGKLILKQTAWYEMGVNNSPELTPQIEEDIDIVSWFAPNKWRTLLGDTYPLIYDVVEKASSHFKP</sequence>
<evidence type="ECO:0000259" key="4">
    <source>
        <dbReference type="PROSITE" id="PS51462"/>
    </source>
</evidence>
<proteinExistence type="inferred from homology"/>
<comment type="caution">
    <text evidence="5">The sequence shown here is derived from an EMBL/GenBank/DDBJ whole genome shotgun (WGS) entry which is preliminary data.</text>
</comment>
<reference evidence="5" key="2">
    <citation type="submission" date="2021-04" db="EMBL/GenBank/DDBJ databases">
        <authorList>
            <person name="Gilroy R."/>
        </authorList>
    </citation>
    <scope>NUCLEOTIDE SEQUENCE</scope>
    <source>
        <strain evidence="5">1719</strain>
    </source>
</reference>
<dbReference type="PROSITE" id="PS00893">
    <property type="entry name" value="NUDIX_BOX"/>
    <property type="match status" value="1"/>
</dbReference>
<dbReference type="AlphaFoldDB" id="A0A9D2AZ75"/>
<evidence type="ECO:0000256" key="2">
    <source>
        <dbReference type="ARBA" id="ARBA00022801"/>
    </source>
</evidence>
<dbReference type="SUPFAM" id="SSF55811">
    <property type="entry name" value="Nudix"/>
    <property type="match status" value="1"/>
</dbReference>
<dbReference type="PRINTS" id="PR00502">
    <property type="entry name" value="NUDIXFAMILY"/>
</dbReference>
<dbReference type="PANTHER" id="PTHR43046">
    <property type="entry name" value="GDP-MANNOSE MANNOSYL HYDROLASE"/>
    <property type="match status" value="1"/>
</dbReference>
<dbReference type="PANTHER" id="PTHR43046:SF14">
    <property type="entry name" value="MUTT_NUDIX FAMILY PROTEIN"/>
    <property type="match status" value="1"/>
</dbReference>
<organism evidence="5 6">
    <name type="scientific">Candidatus Sphingobacterium stercoripullorum</name>
    <dbReference type="NCBI Taxonomy" id="2838759"/>
    <lineage>
        <taxon>Bacteria</taxon>
        <taxon>Pseudomonadati</taxon>
        <taxon>Bacteroidota</taxon>
        <taxon>Sphingobacteriia</taxon>
        <taxon>Sphingobacteriales</taxon>
        <taxon>Sphingobacteriaceae</taxon>
        <taxon>Sphingobacterium</taxon>
    </lineage>
</organism>
<dbReference type="CDD" id="cd03673">
    <property type="entry name" value="NUDIX_Ap6A_hydrolase"/>
    <property type="match status" value="1"/>
</dbReference>
<evidence type="ECO:0000256" key="3">
    <source>
        <dbReference type="RuleBase" id="RU003476"/>
    </source>
</evidence>
<reference evidence="5" key="1">
    <citation type="journal article" date="2021" name="PeerJ">
        <title>Extensive microbial diversity within the chicken gut microbiome revealed by metagenomics and culture.</title>
        <authorList>
            <person name="Gilroy R."/>
            <person name="Ravi A."/>
            <person name="Getino M."/>
            <person name="Pursley I."/>
            <person name="Horton D.L."/>
            <person name="Alikhan N.F."/>
            <person name="Baker D."/>
            <person name="Gharbi K."/>
            <person name="Hall N."/>
            <person name="Watson M."/>
            <person name="Adriaenssens E.M."/>
            <person name="Foster-Nyarko E."/>
            <person name="Jarju S."/>
            <person name="Secka A."/>
            <person name="Antonio M."/>
            <person name="Oren A."/>
            <person name="Chaudhuri R.R."/>
            <person name="La Ragione R."/>
            <person name="Hildebrand F."/>
            <person name="Pallen M.J."/>
        </authorList>
    </citation>
    <scope>NUCLEOTIDE SEQUENCE</scope>
    <source>
        <strain evidence="5">1719</strain>
    </source>
</reference>
<accession>A0A9D2AZ75</accession>
<dbReference type="InterPro" id="IPR020084">
    <property type="entry name" value="NUDIX_hydrolase_CS"/>
</dbReference>
<dbReference type="PROSITE" id="PS51462">
    <property type="entry name" value="NUDIX"/>
    <property type="match status" value="1"/>
</dbReference>